<keyword evidence="6 8" id="KW-0472">Membrane</keyword>
<comment type="similarity">
    <text evidence="2">Belongs to the NrfD family.</text>
</comment>
<evidence type="ECO:0000256" key="8">
    <source>
        <dbReference type="SAM" id="Phobius"/>
    </source>
</evidence>
<dbReference type="HOGENOM" id="CLU_045348_0_0_0"/>
<dbReference type="PANTHER" id="PTHR34856">
    <property type="entry name" value="PROTEIN NRFD"/>
    <property type="match status" value="1"/>
</dbReference>
<evidence type="ECO:0000313" key="9">
    <source>
        <dbReference type="EMBL" id="ABF41294.1"/>
    </source>
</evidence>
<evidence type="ECO:0000256" key="5">
    <source>
        <dbReference type="ARBA" id="ARBA00022989"/>
    </source>
</evidence>
<sequence>MTDHKPLVSIDSINRRERRLEEIRAEAERHRQVQGFGVRPEGAPFPIASPEAGYYGIPLLKEPQWTWEIPLYFFVGGIAGASAIIGAAAHWSGKDLRISRDCRYLAAGGAMLSSALLISDLGRPERFLNMLRVFKPQSPMSVGAWVLAAFGSFAGASAFAQWLADFTEIRGIQVVGDAAEGFACLFGLPLATYTGVLLGATAIPVWNEHVTTLPIHFGMSGLNSAVGALELLGHDRSPALQALGLLAATVESAEGIRLETNTDRVAEPVKHGSSGWIIRAGGMLSGPIPLGLRLASLFVSREKRRRMRRMAAASSLAGSLITRYAWVHAGHISARDWRLPLEIDAPLEQPQLSRSDVPQSKTVAQPPKKAAGD</sequence>
<name>Q1IPA6_KORVE</name>
<proteinExistence type="inferred from homology"/>
<keyword evidence="3" id="KW-1003">Cell membrane</keyword>
<dbReference type="EnsemblBacteria" id="ABF41294">
    <property type="protein sequence ID" value="ABF41294"/>
    <property type="gene ID" value="Acid345_2293"/>
</dbReference>
<dbReference type="EMBL" id="CP000360">
    <property type="protein sequence ID" value="ABF41294.1"/>
    <property type="molecule type" value="Genomic_DNA"/>
</dbReference>
<keyword evidence="5 8" id="KW-1133">Transmembrane helix</keyword>
<evidence type="ECO:0000256" key="1">
    <source>
        <dbReference type="ARBA" id="ARBA00004651"/>
    </source>
</evidence>
<evidence type="ECO:0000256" key="3">
    <source>
        <dbReference type="ARBA" id="ARBA00022475"/>
    </source>
</evidence>
<dbReference type="STRING" id="204669.Acid345_2293"/>
<evidence type="ECO:0000313" key="10">
    <source>
        <dbReference type="Proteomes" id="UP000002432"/>
    </source>
</evidence>
<dbReference type="PANTHER" id="PTHR34856:SF2">
    <property type="entry name" value="PROTEIN NRFD"/>
    <property type="match status" value="1"/>
</dbReference>
<dbReference type="InterPro" id="IPR005614">
    <property type="entry name" value="NrfD-like"/>
</dbReference>
<protein>
    <submittedName>
        <fullName evidence="9">Polysulphide reductase, NrfD</fullName>
    </submittedName>
</protein>
<reference evidence="9 10" key="1">
    <citation type="journal article" date="2009" name="Appl. Environ. Microbiol.">
        <title>Three genomes from the phylum Acidobacteria provide insight into the lifestyles of these microorganisms in soils.</title>
        <authorList>
            <person name="Ward N.L."/>
            <person name="Challacombe J.F."/>
            <person name="Janssen P.H."/>
            <person name="Henrissat B."/>
            <person name="Coutinho P.M."/>
            <person name="Wu M."/>
            <person name="Xie G."/>
            <person name="Haft D.H."/>
            <person name="Sait M."/>
            <person name="Badger J."/>
            <person name="Barabote R.D."/>
            <person name="Bradley B."/>
            <person name="Brettin T.S."/>
            <person name="Brinkac L.M."/>
            <person name="Bruce D."/>
            <person name="Creasy T."/>
            <person name="Daugherty S.C."/>
            <person name="Davidsen T.M."/>
            <person name="DeBoy R.T."/>
            <person name="Detter J.C."/>
            <person name="Dodson R.J."/>
            <person name="Durkin A.S."/>
            <person name="Ganapathy A."/>
            <person name="Gwinn-Giglio M."/>
            <person name="Han C.S."/>
            <person name="Khouri H."/>
            <person name="Kiss H."/>
            <person name="Kothari S.P."/>
            <person name="Madupu R."/>
            <person name="Nelson K.E."/>
            <person name="Nelson W.C."/>
            <person name="Paulsen I."/>
            <person name="Penn K."/>
            <person name="Ren Q."/>
            <person name="Rosovitz M.J."/>
            <person name="Selengut J.D."/>
            <person name="Shrivastava S."/>
            <person name="Sullivan S.A."/>
            <person name="Tapia R."/>
            <person name="Thompson L.S."/>
            <person name="Watkins K.L."/>
            <person name="Yang Q."/>
            <person name="Yu C."/>
            <person name="Zafar N."/>
            <person name="Zhou L."/>
            <person name="Kuske C.R."/>
        </authorList>
    </citation>
    <scope>NUCLEOTIDE SEQUENCE [LARGE SCALE GENOMIC DNA]</scope>
    <source>
        <strain evidence="9 10">Ellin345</strain>
    </source>
</reference>
<evidence type="ECO:0000256" key="6">
    <source>
        <dbReference type="ARBA" id="ARBA00023136"/>
    </source>
</evidence>
<dbReference type="KEGG" id="aba:Acid345_2293"/>
<feature type="compositionally biased region" description="Polar residues" evidence="7">
    <location>
        <begin position="350"/>
        <end position="363"/>
    </location>
</feature>
<dbReference type="RefSeq" id="WP_011523095.1">
    <property type="nucleotide sequence ID" value="NC_008009.1"/>
</dbReference>
<organism evidence="9 10">
    <name type="scientific">Koribacter versatilis (strain Ellin345)</name>
    <dbReference type="NCBI Taxonomy" id="204669"/>
    <lineage>
        <taxon>Bacteria</taxon>
        <taxon>Pseudomonadati</taxon>
        <taxon>Acidobacteriota</taxon>
        <taxon>Terriglobia</taxon>
        <taxon>Terriglobales</taxon>
        <taxon>Candidatus Korobacteraceae</taxon>
        <taxon>Candidatus Korobacter</taxon>
    </lineage>
</organism>
<feature type="transmembrane region" description="Helical" evidence="8">
    <location>
        <begin position="276"/>
        <end position="299"/>
    </location>
</feature>
<feature type="transmembrane region" description="Helical" evidence="8">
    <location>
        <begin position="185"/>
        <end position="206"/>
    </location>
</feature>
<keyword evidence="10" id="KW-1185">Reference proteome</keyword>
<feature type="transmembrane region" description="Helical" evidence="8">
    <location>
        <begin position="142"/>
        <end position="164"/>
    </location>
</feature>
<feature type="transmembrane region" description="Helical" evidence="8">
    <location>
        <begin position="104"/>
        <end position="122"/>
    </location>
</feature>
<dbReference type="AlphaFoldDB" id="Q1IPA6"/>
<gene>
    <name evidence="9" type="ordered locus">Acid345_2293</name>
</gene>
<dbReference type="Pfam" id="PF03916">
    <property type="entry name" value="NrfD"/>
    <property type="match status" value="1"/>
</dbReference>
<evidence type="ECO:0000256" key="7">
    <source>
        <dbReference type="SAM" id="MobiDB-lite"/>
    </source>
</evidence>
<dbReference type="GO" id="GO:0005886">
    <property type="term" value="C:plasma membrane"/>
    <property type="evidence" value="ECO:0007669"/>
    <property type="project" value="UniProtKB-SubCell"/>
</dbReference>
<accession>Q1IPA6</accession>
<dbReference type="Gene3D" id="1.20.1630.10">
    <property type="entry name" value="Formate dehydrogenase/DMSO reductase domain"/>
    <property type="match status" value="1"/>
</dbReference>
<comment type="subcellular location">
    <subcellularLocation>
        <location evidence="1">Cell membrane</location>
        <topology evidence="1">Multi-pass membrane protein</topology>
    </subcellularLocation>
</comment>
<dbReference type="Proteomes" id="UP000002432">
    <property type="component" value="Chromosome"/>
</dbReference>
<evidence type="ECO:0000256" key="4">
    <source>
        <dbReference type="ARBA" id="ARBA00022692"/>
    </source>
</evidence>
<dbReference type="eggNOG" id="COG3301">
    <property type="taxonomic scope" value="Bacteria"/>
</dbReference>
<evidence type="ECO:0000256" key="2">
    <source>
        <dbReference type="ARBA" id="ARBA00008929"/>
    </source>
</evidence>
<feature type="region of interest" description="Disordered" evidence="7">
    <location>
        <begin position="349"/>
        <end position="373"/>
    </location>
</feature>
<feature type="transmembrane region" description="Helical" evidence="8">
    <location>
        <begin position="69"/>
        <end position="92"/>
    </location>
</feature>
<keyword evidence="4 8" id="KW-0812">Transmembrane</keyword>
<dbReference type="InterPro" id="IPR052049">
    <property type="entry name" value="Electron_transfer_protein"/>
</dbReference>